<dbReference type="EMBL" id="CM039174">
    <property type="protein sequence ID" value="KAH9759868.1"/>
    <property type="molecule type" value="Genomic_DNA"/>
</dbReference>
<dbReference type="Proteomes" id="UP000829398">
    <property type="component" value="Chromosome 5"/>
</dbReference>
<evidence type="ECO:0000313" key="1">
    <source>
        <dbReference type="EMBL" id="KAH9759868.1"/>
    </source>
</evidence>
<reference evidence="2" key="1">
    <citation type="journal article" date="2023" name="Hortic. Res.">
        <title>A chromosome-level phased genome enabling allele-level studies in sweet orange: a case study on citrus Huanglongbing tolerance.</title>
        <authorList>
            <person name="Wu B."/>
            <person name="Yu Q."/>
            <person name="Deng Z."/>
            <person name="Duan Y."/>
            <person name="Luo F."/>
            <person name="Gmitter F. Jr."/>
        </authorList>
    </citation>
    <scope>NUCLEOTIDE SEQUENCE [LARGE SCALE GENOMIC DNA]</scope>
    <source>
        <strain evidence="2">cv. Valencia</strain>
    </source>
</reference>
<keyword evidence="2" id="KW-1185">Reference proteome</keyword>
<protein>
    <submittedName>
        <fullName evidence="1">Calcium-binding protein CML37</fullName>
    </submittedName>
</protein>
<name>A0ACB8KZT1_CITSI</name>
<accession>A0ACB8KZT1</accession>
<gene>
    <name evidence="1" type="ORF">KPL71_017091</name>
</gene>
<comment type="caution">
    <text evidence="1">The sequence shown here is derived from an EMBL/GenBank/DDBJ whole genome shotgun (WGS) entry which is preliminary data.</text>
</comment>
<proteinExistence type="predicted"/>
<evidence type="ECO:0000313" key="2">
    <source>
        <dbReference type="Proteomes" id="UP000829398"/>
    </source>
</evidence>
<sequence>MVWIRLTLQIATIKSQVKQQAGGNIPNAQRRPPLLFLLLISSSARAVISDSKKPIIIMKSEAATAHSHGGRGQSSFERLRRKLSFSPKTKKADNKEGSLSLSLVLKDETESSSGSDEELQKKVFNFFDENGDGRITAAELQSCLMTVGGGGELSISVADAEAAIQSSDLNGDGVLDFDEFLKLMEGNQEEEEKNCELRDAFALYVMDGSNSITPASLKRMLTRLGLGESKSIDDCKAMIRPFDINGDGVLSFEEFSLMMH</sequence>
<organism evidence="1 2">
    <name type="scientific">Citrus sinensis</name>
    <name type="common">Sweet orange</name>
    <name type="synonym">Citrus aurantium var. sinensis</name>
    <dbReference type="NCBI Taxonomy" id="2711"/>
    <lineage>
        <taxon>Eukaryota</taxon>
        <taxon>Viridiplantae</taxon>
        <taxon>Streptophyta</taxon>
        <taxon>Embryophyta</taxon>
        <taxon>Tracheophyta</taxon>
        <taxon>Spermatophyta</taxon>
        <taxon>Magnoliopsida</taxon>
        <taxon>eudicotyledons</taxon>
        <taxon>Gunneridae</taxon>
        <taxon>Pentapetalae</taxon>
        <taxon>rosids</taxon>
        <taxon>malvids</taxon>
        <taxon>Sapindales</taxon>
        <taxon>Rutaceae</taxon>
        <taxon>Aurantioideae</taxon>
        <taxon>Citrus</taxon>
    </lineage>
</organism>